<name>A0A4Y2M6M9_ARAVE</name>
<reference evidence="2 3" key="1">
    <citation type="journal article" date="2019" name="Sci. Rep.">
        <title>Orb-weaving spider Araneus ventricosus genome elucidates the spidroin gene catalogue.</title>
        <authorList>
            <person name="Kono N."/>
            <person name="Nakamura H."/>
            <person name="Ohtoshi R."/>
            <person name="Moran D.A.P."/>
            <person name="Shinohara A."/>
            <person name="Yoshida Y."/>
            <person name="Fujiwara M."/>
            <person name="Mori M."/>
            <person name="Tomita M."/>
            <person name="Arakawa K."/>
        </authorList>
    </citation>
    <scope>NUCLEOTIDE SEQUENCE [LARGE SCALE GENOMIC DNA]</scope>
</reference>
<evidence type="ECO:0000313" key="2">
    <source>
        <dbReference type="EMBL" id="GBN22402.1"/>
    </source>
</evidence>
<gene>
    <name evidence="2" type="ORF">AVEN_57968_1</name>
</gene>
<dbReference type="AlphaFoldDB" id="A0A4Y2M6M9"/>
<feature type="region of interest" description="Disordered" evidence="1">
    <location>
        <begin position="41"/>
        <end position="84"/>
    </location>
</feature>
<dbReference type="EMBL" id="BGPR01006862">
    <property type="protein sequence ID" value="GBN22402.1"/>
    <property type="molecule type" value="Genomic_DNA"/>
</dbReference>
<organism evidence="2 3">
    <name type="scientific">Araneus ventricosus</name>
    <name type="common">Orbweaver spider</name>
    <name type="synonym">Epeira ventricosa</name>
    <dbReference type="NCBI Taxonomy" id="182803"/>
    <lineage>
        <taxon>Eukaryota</taxon>
        <taxon>Metazoa</taxon>
        <taxon>Ecdysozoa</taxon>
        <taxon>Arthropoda</taxon>
        <taxon>Chelicerata</taxon>
        <taxon>Arachnida</taxon>
        <taxon>Araneae</taxon>
        <taxon>Araneomorphae</taxon>
        <taxon>Entelegynae</taxon>
        <taxon>Araneoidea</taxon>
        <taxon>Araneidae</taxon>
        <taxon>Araneus</taxon>
    </lineage>
</organism>
<sequence>MGLVVHKLYVATKPPSVSCGVEAWRGENQLRCHPRHLTAVQSLERRVPTQVPSSSSDRGSKLRGLSQNSPGIASKRDAIITNLT</sequence>
<evidence type="ECO:0000256" key="1">
    <source>
        <dbReference type="SAM" id="MobiDB-lite"/>
    </source>
</evidence>
<protein>
    <submittedName>
        <fullName evidence="2">Uncharacterized protein</fullName>
    </submittedName>
</protein>
<keyword evidence="3" id="KW-1185">Reference proteome</keyword>
<dbReference type="Proteomes" id="UP000499080">
    <property type="component" value="Unassembled WGS sequence"/>
</dbReference>
<proteinExistence type="predicted"/>
<comment type="caution">
    <text evidence="2">The sequence shown here is derived from an EMBL/GenBank/DDBJ whole genome shotgun (WGS) entry which is preliminary data.</text>
</comment>
<accession>A0A4Y2M6M9</accession>
<evidence type="ECO:0000313" key="3">
    <source>
        <dbReference type="Proteomes" id="UP000499080"/>
    </source>
</evidence>